<dbReference type="AlphaFoldDB" id="A0A9D4MB38"/>
<dbReference type="Proteomes" id="UP000828390">
    <property type="component" value="Unassembled WGS sequence"/>
</dbReference>
<gene>
    <name evidence="1" type="ORF">DPMN_036648</name>
</gene>
<reference evidence="1" key="1">
    <citation type="journal article" date="2019" name="bioRxiv">
        <title>The Genome of the Zebra Mussel, Dreissena polymorpha: A Resource for Invasive Species Research.</title>
        <authorList>
            <person name="McCartney M.A."/>
            <person name="Auch B."/>
            <person name="Kono T."/>
            <person name="Mallez S."/>
            <person name="Zhang Y."/>
            <person name="Obille A."/>
            <person name="Becker A."/>
            <person name="Abrahante J.E."/>
            <person name="Garbe J."/>
            <person name="Badalamenti J.P."/>
            <person name="Herman A."/>
            <person name="Mangelson H."/>
            <person name="Liachko I."/>
            <person name="Sullivan S."/>
            <person name="Sone E.D."/>
            <person name="Koren S."/>
            <person name="Silverstein K.A.T."/>
            <person name="Beckman K.B."/>
            <person name="Gohl D.M."/>
        </authorList>
    </citation>
    <scope>NUCLEOTIDE SEQUENCE</scope>
    <source>
        <strain evidence="1">Duluth1</strain>
        <tissue evidence="1">Whole animal</tissue>
    </source>
</reference>
<name>A0A9D4MB38_DREPO</name>
<evidence type="ECO:0000313" key="1">
    <source>
        <dbReference type="EMBL" id="KAH3873413.1"/>
    </source>
</evidence>
<reference evidence="1" key="2">
    <citation type="submission" date="2020-11" db="EMBL/GenBank/DDBJ databases">
        <authorList>
            <person name="McCartney M.A."/>
            <person name="Auch B."/>
            <person name="Kono T."/>
            <person name="Mallez S."/>
            <person name="Becker A."/>
            <person name="Gohl D.M."/>
            <person name="Silverstein K.A.T."/>
            <person name="Koren S."/>
            <person name="Bechman K.B."/>
            <person name="Herman A."/>
            <person name="Abrahante J.E."/>
            <person name="Garbe J."/>
        </authorList>
    </citation>
    <scope>NUCLEOTIDE SEQUENCE</scope>
    <source>
        <strain evidence="1">Duluth1</strain>
        <tissue evidence="1">Whole animal</tissue>
    </source>
</reference>
<accession>A0A9D4MB38</accession>
<evidence type="ECO:0000313" key="2">
    <source>
        <dbReference type="Proteomes" id="UP000828390"/>
    </source>
</evidence>
<comment type="caution">
    <text evidence="1">The sequence shown here is derived from an EMBL/GenBank/DDBJ whole genome shotgun (WGS) entry which is preliminary data.</text>
</comment>
<keyword evidence="2" id="KW-1185">Reference proteome</keyword>
<sequence length="50" mass="5460">MGPRIFNASLTTTYQIDSIEQTLHNGLQYVGGCREQVVQDGLHVGDVGLQ</sequence>
<dbReference type="EMBL" id="JAIWYP010000002">
    <property type="protein sequence ID" value="KAH3873413.1"/>
    <property type="molecule type" value="Genomic_DNA"/>
</dbReference>
<proteinExistence type="predicted"/>
<organism evidence="1 2">
    <name type="scientific">Dreissena polymorpha</name>
    <name type="common">Zebra mussel</name>
    <name type="synonym">Mytilus polymorpha</name>
    <dbReference type="NCBI Taxonomy" id="45954"/>
    <lineage>
        <taxon>Eukaryota</taxon>
        <taxon>Metazoa</taxon>
        <taxon>Spiralia</taxon>
        <taxon>Lophotrochozoa</taxon>
        <taxon>Mollusca</taxon>
        <taxon>Bivalvia</taxon>
        <taxon>Autobranchia</taxon>
        <taxon>Heteroconchia</taxon>
        <taxon>Euheterodonta</taxon>
        <taxon>Imparidentia</taxon>
        <taxon>Neoheterodontei</taxon>
        <taxon>Myida</taxon>
        <taxon>Dreissenoidea</taxon>
        <taxon>Dreissenidae</taxon>
        <taxon>Dreissena</taxon>
    </lineage>
</organism>
<protein>
    <submittedName>
        <fullName evidence="1">Uncharacterized protein</fullName>
    </submittedName>
</protein>